<dbReference type="Gene3D" id="3.20.20.100">
    <property type="entry name" value="NADP-dependent oxidoreductase domain"/>
    <property type="match status" value="1"/>
</dbReference>
<comment type="caution">
    <text evidence="1">The sequence shown here is derived from an EMBL/GenBank/DDBJ whole genome shotgun (WGS) entry which is preliminary data.</text>
</comment>
<organism evidence="1 2">
    <name type="scientific">Brucella pseudogrignonensis</name>
    <dbReference type="NCBI Taxonomy" id="419475"/>
    <lineage>
        <taxon>Bacteria</taxon>
        <taxon>Pseudomonadati</taxon>
        <taxon>Pseudomonadota</taxon>
        <taxon>Alphaproteobacteria</taxon>
        <taxon>Hyphomicrobiales</taxon>
        <taxon>Brucellaceae</taxon>
        <taxon>Brucella/Ochrobactrum group</taxon>
        <taxon>Brucella</taxon>
    </lineage>
</organism>
<dbReference type="SUPFAM" id="SSF51430">
    <property type="entry name" value="NAD(P)-linked oxidoreductase"/>
    <property type="match status" value="1"/>
</dbReference>
<evidence type="ECO:0000313" key="1">
    <source>
        <dbReference type="EMBL" id="OYR23569.1"/>
    </source>
</evidence>
<dbReference type="AlphaFoldDB" id="A0A256G907"/>
<reference evidence="1 2" key="1">
    <citation type="submission" date="2017-07" db="EMBL/GenBank/DDBJ databases">
        <title>Phylogenetic study on the rhizospheric bacterium Ochrobactrum sp. A44.</title>
        <authorList>
            <person name="Krzyzanowska D.M."/>
            <person name="Ossowicki A."/>
            <person name="Rajewska M."/>
            <person name="Maciag T."/>
            <person name="Kaczynski Z."/>
            <person name="Czerwicka M."/>
            <person name="Jafra S."/>
        </authorList>
    </citation>
    <scope>NUCLEOTIDE SEQUENCE [LARGE SCALE GENOMIC DNA]</scope>
    <source>
        <strain evidence="1 2">CCUG 30717</strain>
    </source>
</reference>
<keyword evidence="2" id="KW-1185">Reference proteome</keyword>
<sequence>MALSWLLRRSPNILLIPGTASRLHLRENLSARSIELQYALSELDALSAQPGAAQQN</sequence>
<accession>A0A256G907</accession>
<gene>
    <name evidence="1" type="ORF">CEV34_3573</name>
</gene>
<dbReference type="InterPro" id="IPR036812">
    <property type="entry name" value="NAD(P)_OxRdtase_dom_sf"/>
</dbReference>
<dbReference type="EMBL" id="NNRM01000039">
    <property type="protein sequence ID" value="OYR23569.1"/>
    <property type="molecule type" value="Genomic_DNA"/>
</dbReference>
<protein>
    <submittedName>
        <fullName evidence="1">Aldo/keto reductase family protein</fullName>
    </submittedName>
</protein>
<dbReference type="Proteomes" id="UP000216188">
    <property type="component" value="Unassembled WGS sequence"/>
</dbReference>
<proteinExistence type="predicted"/>
<evidence type="ECO:0000313" key="2">
    <source>
        <dbReference type="Proteomes" id="UP000216188"/>
    </source>
</evidence>
<name>A0A256G907_9HYPH</name>